<dbReference type="Pfam" id="PF00224">
    <property type="entry name" value="PK"/>
    <property type="match status" value="1"/>
</dbReference>
<dbReference type="Gene3D" id="3.40.1380.20">
    <property type="entry name" value="Pyruvate kinase, C-terminal domain"/>
    <property type="match status" value="1"/>
</dbReference>
<dbReference type="InterPro" id="IPR040442">
    <property type="entry name" value="Pyrv_kinase-like_dom_sf"/>
</dbReference>
<dbReference type="InterPro" id="IPR015793">
    <property type="entry name" value="Pyrv_Knase_brl"/>
</dbReference>
<dbReference type="InterPro" id="IPR036918">
    <property type="entry name" value="Pyrv_Knase_C_sf"/>
</dbReference>
<dbReference type="SUPFAM" id="SSF50800">
    <property type="entry name" value="PK beta-barrel domain-like"/>
    <property type="match status" value="1"/>
</dbReference>
<keyword evidence="6" id="KW-0547">Nucleotide-binding</keyword>
<dbReference type="UniPathway" id="UPA00109">
    <property type="reaction ID" value="UER00188"/>
</dbReference>
<evidence type="ECO:0000256" key="6">
    <source>
        <dbReference type="ARBA" id="ARBA00022741"/>
    </source>
</evidence>
<dbReference type="InterPro" id="IPR001697">
    <property type="entry name" value="Pyr_Knase"/>
</dbReference>
<dbReference type="SUPFAM" id="SSF51621">
    <property type="entry name" value="Phosphoenolpyruvate/pyruvate domain"/>
    <property type="match status" value="1"/>
</dbReference>
<comment type="pathway">
    <text evidence="1">Carbohydrate degradation; glycolysis; pyruvate from D-glyceraldehyde 3-phosphate: step 5/5.</text>
</comment>
<dbReference type="InterPro" id="IPR015795">
    <property type="entry name" value="Pyrv_Knase_C"/>
</dbReference>
<dbReference type="PRINTS" id="PR01050">
    <property type="entry name" value="PYRUVTKNASE"/>
</dbReference>
<dbReference type="GO" id="GO:0030955">
    <property type="term" value="F:potassium ion binding"/>
    <property type="evidence" value="ECO:0007669"/>
    <property type="project" value="InterPro"/>
</dbReference>
<accession>A0A381RGM0</accession>
<dbReference type="InterPro" id="IPR015813">
    <property type="entry name" value="Pyrv/PenolPyrv_kinase-like_dom"/>
</dbReference>
<organism evidence="14">
    <name type="scientific">marine metagenome</name>
    <dbReference type="NCBI Taxonomy" id="408172"/>
    <lineage>
        <taxon>unclassified sequences</taxon>
        <taxon>metagenomes</taxon>
        <taxon>ecological metagenomes</taxon>
    </lineage>
</organism>
<feature type="domain" description="Pyruvate kinase barrel" evidence="12">
    <location>
        <begin position="3"/>
        <end position="321"/>
    </location>
</feature>
<dbReference type="GO" id="GO:0005524">
    <property type="term" value="F:ATP binding"/>
    <property type="evidence" value="ECO:0007669"/>
    <property type="project" value="UniProtKB-KW"/>
</dbReference>
<evidence type="ECO:0000256" key="1">
    <source>
        <dbReference type="ARBA" id="ARBA00004997"/>
    </source>
</evidence>
<name>A0A381RGM0_9ZZZZ</name>
<evidence type="ECO:0000256" key="2">
    <source>
        <dbReference type="ARBA" id="ARBA00008663"/>
    </source>
</evidence>
<keyword evidence="9" id="KW-0460">Magnesium</keyword>
<keyword evidence="5" id="KW-0479">Metal-binding</keyword>
<evidence type="ECO:0000313" key="14">
    <source>
        <dbReference type="EMBL" id="SUZ90946.1"/>
    </source>
</evidence>
<dbReference type="Gene3D" id="2.40.33.10">
    <property type="entry name" value="PK beta-barrel domain-like"/>
    <property type="match status" value="1"/>
</dbReference>
<dbReference type="NCBIfam" id="TIGR01064">
    <property type="entry name" value="pyruv_kin"/>
    <property type="match status" value="1"/>
</dbReference>
<reference evidence="14" key="1">
    <citation type="submission" date="2018-05" db="EMBL/GenBank/DDBJ databases">
        <authorList>
            <person name="Lanie J.A."/>
            <person name="Ng W.-L."/>
            <person name="Kazmierczak K.M."/>
            <person name="Andrzejewski T.M."/>
            <person name="Davidsen T.M."/>
            <person name="Wayne K.J."/>
            <person name="Tettelin H."/>
            <person name="Glass J.I."/>
            <person name="Rusch D."/>
            <person name="Podicherti R."/>
            <person name="Tsui H.-C.T."/>
            <person name="Winkler M.E."/>
        </authorList>
    </citation>
    <scope>NUCLEOTIDE SEQUENCE</scope>
</reference>
<keyword evidence="10" id="KW-0324">Glycolysis</keyword>
<keyword evidence="8" id="KW-0067">ATP-binding</keyword>
<evidence type="ECO:0000256" key="9">
    <source>
        <dbReference type="ARBA" id="ARBA00022842"/>
    </source>
</evidence>
<dbReference type="SUPFAM" id="SSF52935">
    <property type="entry name" value="PK C-terminal domain-like"/>
    <property type="match status" value="1"/>
</dbReference>
<evidence type="ECO:0000256" key="11">
    <source>
        <dbReference type="ARBA" id="ARBA00023317"/>
    </source>
</evidence>
<dbReference type="GO" id="GO:0004743">
    <property type="term" value="F:pyruvate kinase activity"/>
    <property type="evidence" value="ECO:0007669"/>
    <property type="project" value="UniProtKB-EC"/>
</dbReference>
<dbReference type="InterPro" id="IPR011037">
    <property type="entry name" value="Pyrv_Knase-like_insert_dom_sf"/>
</dbReference>
<evidence type="ECO:0000256" key="3">
    <source>
        <dbReference type="ARBA" id="ARBA00012142"/>
    </source>
</evidence>
<evidence type="ECO:0000259" key="13">
    <source>
        <dbReference type="Pfam" id="PF02887"/>
    </source>
</evidence>
<dbReference type="EMBL" id="UINC01001936">
    <property type="protein sequence ID" value="SUZ90946.1"/>
    <property type="molecule type" value="Genomic_DNA"/>
</dbReference>
<gene>
    <name evidence="14" type="ORF">METZ01_LOCUS43800</name>
</gene>
<keyword evidence="11" id="KW-0670">Pyruvate</keyword>
<dbReference type="InterPro" id="IPR015806">
    <property type="entry name" value="Pyrv_Knase_insert_dom_sf"/>
</dbReference>
<protein>
    <recommendedName>
        <fullName evidence="3">pyruvate kinase</fullName>
        <ecNumber evidence="3">2.7.1.40</ecNumber>
    </recommendedName>
</protein>
<proteinExistence type="inferred from homology"/>
<dbReference type="AlphaFoldDB" id="A0A381RGM0"/>
<sequence>MSRRTKIIATIGPASDSEPVLRGLIRAGMDVARLGMAHSSLEENAERLTTIRRLAAEEDRSVGILIDLTGPKIRAANFGDDPVEFAEGATVQLRIGHLRSRAAVIEVDYEAFFSDVEPGGRMSIGDGRVILQMGDLEGDRISSTVVHGGVLSGRPGLHIPADRLSLSAPTPEDFRAVEFFLGYEVDMIALSFVRSADDIERLGLDPHPFGPLVVAKIETAAALTDLRGIIEKSGAVMVARGDLGNECGIESLPVFQKQIIRQCISLGRPAITATQMFESMIKDPTPTRAEVSDVANAIWDGSSAVMLSGETAVGVDPVNVVATMSRVAQHADEHFDHHGWSAELAESRLADGVDPNTSITDAMTVATARAVEELGIRTIVCVSGSGFTVRSMARFRPAARILGYSADERTVRQLSLSWGTEPFHLPEDGDVDLRVVAALHMTREQGGVEVGELVAVLAGTDPASRATNELRLERIPEAP</sequence>
<comment type="similarity">
    <text evidence="2">Belongs to the pyruvate kinase family.</text>
</comment>
<evidence type="ECO:0000256" key="5">
    <source>
        <dbReference type="ARBA" id="ARBA00022723"/>
    </source>
</evidence>
<dbReference type="GO" id="GO:0000287">
    <property type="term" value="F:magnesium ion binding"/>
    <property type="evidence" value="ECO:0007669"/>
    <property type="project" value="InterPro"/>
</dbReference>
<keyword evidence="4" id="KW-0808">Transferase</keyword>
<evidence type="ECO:0000256" key="7">
    <source>
        <dbReference type="ARBA" id="ARBA00022777"/>
    </source>
</evidence>
<dbReference type="Pfam" id="PF02887">
    <property type="entry name" value="PK_C"/>
    <property type="match status" value="1"/>
</dbReference>
<keyword evidence="7" id="KW-0418">Kinase</keyword>
<feature type="domain" description="Pyruvate kinase C-terminal" evidence="13">
    <location>
        <begin position="361"/>
        <end position="471"/>
    </location>
</feature>
<dbReference type="GO" id="GO:0016301">
    <property type="term" value="F:kinase activity"/>
    <property type="evidence" value="ECO:0007669"/>
    <property type="project" value="UniProtKB-KW"/>
</dbReference>
<dbReference type="PANTHER" id="PTHR11817">
    <property type="entry name" value="PYRUVATE KINASE"/>
    <property type="match status" value="1"/>
</dbReference>
<evidence type="ECO:0000256" key="8">
    <source>
        <dbReference type="ARBA" id="ARBA00022840"/>
    </source>
</evidence>
<evidence type="ECO:0000256" key="4">
    <source>
        <dbReference type="ARBA" id="ARBA00022679"/>
    </source>
</evidence>
<evidence type="ECO:0000256" key="10">
    <source>
        <dbReference type="ARBA" id="ARBA00023152"/>
    </source>
</evidence>
<dbReference type="EC" id="2.7.1.40" evidence="3"/>
<dbReference type="Gene3D" id="3.20.20.60">
    <property type="entry name" value="Phosphoenolpyruvate-binding domains"/>
    <property type="match status" value="1"/>
</dbReference>
<evidence type="ECO:0000259" key="12">
    <source>
        <dbReference type="Pfam" id="PF00224"/>
    </source>
</evidence>